<reference evidence="2 3" key="1">
    <citation type="submission" date="2019-10" db="EMBL/GenBank/DDBJ databases">
        <title>Complete genome sequence of Variovorax paradoxus 5C-2.</title>
        <authorList>
            <person name="Gogoleva N.E."/>
            <person name="Balkin A.S."/>
        </authorList>
    </citation>
    <scope>NUCLEOTIDE SEQUENCE [LARGE SCALE GENOMIC DNA]</scope>
    <source>
        <strain evidence="2 3">5C-2</strain>
    </source>
</reference>
<dbReference type="AlphaFoldDB" id="A0A5Q0M7K2"/>
<dbReference type="GO" id="GO:0019171">
    <property type="term" value="F:(3R)-hydroxyacyl-[acyl-carrier-protein] dehydratase activity"/>
    <property type="evidence" value="ECO:0007669"/>
    <property type="project" value="TreeGrafter"/>
</dbReference>
<evidence type="ECO:0000259" key="1">
    <source>
        <dbReference type="Pfam" id="PF01575"/>
    </source>
</evidence>
<protein>
    <submittedName>
        <fullName evidence="2">Dehydratase</fullName>
    </submittedName>
</protein>
<dbReference type="Proteomes" id="UP000326780">
    <property type="component" value="Chromosome"/>
</dbReference>
<feature type="domain" description="MaoC-like" evidence="1">
    <location>
        <begin position="17"/>
        <end position="120"/>
    </location>
</feature>
<dbReference type="PANTHER" id="PTHR43437">
    <property type="entry name" value="HYDROXYACYL-THIOESTER DEHYDRATASE TYPE 2, MITOCHONDRIAL-RELATED"/>
    <property type="match status" value="1"/>
</dbReference>
<name>A0A5Q0M7K2_VARPD</name>
<dbReference type="Gene3D" id="3.10.129.10">
    <property type="entry name" value="Hotdog Thioesterase"/>
    <property type="match status" value="1"/>
</dbReference>
<dbReference type="CDD" id="cd03441">
    <property type="entry name" value="R_hydratase_like"/>
    <property type="match status" value="1"/>
</dbReference>
<sequence length="148" mass="15426">MAECEAAAALAPVAPGYRFSRPHTFDEAQVRAFALAAGDENPLHHDAAFAQGTRFGGLIASATHTTSLLMGLTASHFATKGKVLGMNFSVDLLRPVRASETVLIEWCVTSMAAHAKGGCVLELQGAIKSADDRTSVLAQGTVLFTPAA</sequence>
<dbReference type="PANTHER" id="PTHR43437:SF3">
    <property type="entry name" value="HYDROXYACYL-THIOESTER DEHYDRATASE TYPE 2, MITOCHONDRIAL"/>
    <property type="match status" value="1"/>
</dbReference>
<organism evidence="2 3">
    <name type="scientific">Variovorax paradoxus</name>
    <dbReference type="NCBI Taxonomy" id="34073"/>
    <lineage>
        <taxon>Bacteria</taxon>
        <taxon>Pseudomonadati</taxon>
        <taxon>Pseudomonadota</taxon>
        <taxon>Betaproteobacteria</taxon>
        <taxon>Burkholderiales</taxon>
        <taxon>Comamonadaceae</taxon>
        <taxon>Variovorax</taxon>
    </lineage>
</organism>
<gene>
    <name evidence="2" type="ORF">GFK26_19530</name>
</gene>
<dbReference type="SUPFAM" id="SSF54637">
    <property type="entry name" value="Thioesterase/thiol ester dehydrase-isomerase"/>
    <property type="match status" value="1"/>
</dbReference>
<dbReference type="InterPro" id="IPR029069">
    <property type="entry name" value="HotDog_dom_sf"/>
</dbReference>
<dbReference type="RefSeq" id="WP_153283419.1">
    <property type="nucleotide sequence ID" value="NZ_CP045644.1"/>
</dbReference>
<dbReference type="GO" id="GO:0006633">
    <property type="term" value="P:fatty acid biosynthetic process"/>
    <property type="evidence" value="ECO:0007669"/>
    <property type="project" value="TreeGrafter"/>
</dbReference>
<dbReference type="InterPro" id="IPR050965">
    <property type="entry name" value="UPF0336/Enoyl-CoA_hydratase"/>
</dbReference>
<proteinExistence type="predicted"/>
<dbReference type="InterPro" id="IPR002539">
    <property type="entry name" value="MaoC-like_dom"/>
</dbReference>
<accession>A0A5Q0M7K2</accession>
<dbReference type="EMBL" id="CP045644">
    <property type="protein sequence ID" value="QFZ84797.1"/>
    <property type="molecule type" value="Genomic_DNA"/>
</dbReference>
<evidence type="ECO:0000313" key="3">
    <source>
        <dbReference type="Proteomes" id="UP000326780"/>
    </source>
</evidence>
<evidence type="ECO:0000313" key="2">
    <source>
        <dbReference type="EMBL" id="QFZ84797.1"/>
    </source>
</evidence>
<dbReference type="Pfam" id="PF01575">
    <property type="entry name" value="MaoC_dehydratas"/>
    <property type="match status" value="1"/>
</dbReference>